<name>A0ABR8J8Z3_9NOST</name>
<proteinExistence type="predicted"/>
<evidence type="ECO:0000313" key="6">
    <source>
        <dbReference type="EMBL" id="MBD2694839.1"/>
    </source>
</evidence>
<feature type="domain" description="SF3 helicase" evidence="5">
    <location>
        <begin position="625"/>
        <end position="793"/>
    </location>
</feature>
<dbReference type="EMBL" id="JACJTQ010000063">
    <property type="protein sequence ID" value="MBD2694839.1"/>
    <property type="molecule type" value="Genomic_DNA"/>
</dbReference>
<reference evidence="6 7" key="1">
    <citation type="journal article" date="2020" name="ISME J.">
        <title>Comparative genomics reveals insights into cyanobacterial evolution and habitat adaptation.</title>
        <authorList>
            <person name="Chen M.Y."/>
            <person name="Teng W.K."/>
            <person name="Zhao L."/>
            <person name="Hu C.X."/>
            <person name="Zhou Y.K."/>
            <person name="Han B.P."/>
            <person name="Song L.R."/>
            <person name="Shu W.S."/>
        </authorList>
    </citation>
    <scope>NUCLEOTIDE SEQUENCE [LARGE SCALE GENOMIC DNA]</scope>
    <source>
        <strain evidence="6 7">FACHB-362</strain>
    </source>
</reference>
<accession>A0ABR8J8Z3</accession>
<feature type="coiled-coil region" evidence="3">
    <location>
        <begin position="1222"/>
        <end position="1253"/>
    </location>
</feature>
<dbReference type="InterPro" id="IPR045455">
    <property type="entry name" value="NrS-1_pol-like_helicase"/>
</dbReference>
<evidence type="ECO:0000256" key="2">
    <source>
        <dbReference type="ARBA" id="ARBA00022840"/>
    </source>
</evidence>
<evidence type="ECO:0000256" key="1">
    <source>
        <dbReference type="ARBA" id="ARBA00022741"/>
    </source>
</evidence>
<feature type="compositionally biased region" description="Basic and acidic residues" evidence="4">
    <location>
        <begin position="995"/>
        <end position="1010"/>
    </location>
</feature>
<dbReference type="RefSeq" id="WP_190908964.1">
    <property type="nucleotide sequence ID" value="NZ_JACJTQ010000063.1"/>
</dbReference>
<dbReference type="Pfam" id="PF19263">
    <property type="entry name" value="DUF5906"/>
    <property type="match status" value="1"/>
</dbReference>
<keyword evidence="2" id="KW-0067">ATP-binding</keyword>
<keyword evidence="7" id="KW-1185">Reference proteome</keyword>
<protein>
    <recommendedName>
        <fullName evidence="5">SF3 helicase domain-containing protein</fullName>
    </recommendedName>
</protein>
<dbReference type="Proteomes" id="UP000660381">
    <property type="component" value="Unassembled WGS sequence"/>
</dbReference>
<keyword evidence="3" id="KW-0175">Coiled coil</keyword>
<evidence type="ECO:0000256" key="3">
    <source>
        <dbReference type="SAM" id="Coils"/>
    </source>
</evidence>
<evidence type="ECO:0000256" key="4">
    <source>
        <dbReference type="SAM" id="MobiDB-lite"/>
    </source>
</evidence>
<comment type="caution">
    <text evidence="6">The sequence shown here is derived from an EMBL/GenBank/DDBJ whole genome shotgun (WGS) entry which is preliminary data.</text>
</comment>
<gene>
    <name evidence="6" type="ORF">H6G68_24410</name>
</gene>
<dbReference type="InterPro" id="IPR014015">
    <property type="entry name" value="Helicase_SF3_DNA-vir"/>
</dbReference>
<keyword evidence="1" id="KW-0547">Nucleotide-binding</keyword>
<dbReference type="InterPro" id="IPR027417">
    <property type="entry name" value="P-loop_NTPase"/>
</dbReference>
<dbReference type="SUPFAM" id="SSF52540">
    <property type="entry name" value="P-loop containing nucleoside triphosphate hydrolases"/>
    <property type="match status" value="1"/>
</dbReference>
<organism evidence="6 7">
    <name type="scientific">Anabaena catenula FACHB-362</name>
    <dbReference type="NCBI Taxonomy" id="2692877"/>
    <lineage>
        <taxon>Bacteria</taxon>
        <taxon>Bacillati</taxon>
        <taxon>Cyanobacteriota</taxon>
        <taxon>Cyanophyceae</taxon>
        <taxon>Nostocales</taxon>
        <taxon>Nostocaceae</taxon>
        <taxon>Anabaena</taxon>
    </lineage>
</organism>
<evidence type="ECO:0000313" key="7">
    <source>
        <dbReference type="Proteomes" id="UP000660381"/>
    </source>
</evidence>
<sequence>MVASFEKTTKKSPFAGRAVNIKTHIAEVATSSLDDIYGEVEEGISYKAGAEIPAPKQPVTAIETASWLINSLGISPVPNCPAKAVEFGKASRAKSPMFVNWSGKVQPVNWQDWQDCIPPKELRKDWWEGKNAIHNGVGAIANSKRNSKRHFIRMADTDAKDYAEGDYELEVLAEGEAIKKGQKDIEDCKFTQEERDQLYATLAKRCEEDVKQWEEKYPILKLAPCYRSPNGGYRHFLALENEDPLFKNVSTFNHEPGQDKKHGEIVQHSLLPPSKLADGKGYEWVRWFEYPPVVENYESIGLFPTLKASDKKQPATPKIVVDPQVKNDDQTVETKGDDKFNQLIADTNNTLPLEQAFNWPGHNFIETTGKHGRKLQGNCPWHESSSGTAFYCERDGKGNLVYRCPACNAGGNVFGYRHSLKGGQIGLQPKGKEFIGVLRELAGEAGLDCSFLDKPKKSTKKVQKVSYNNEQSDPLVSALQIAENTLFNKDKIVRCFEDNFYQWEGNYYKLIPMKTIRKLVGNYWNNVSVEDEEGNIRFPFCDPRHTTKLINWVIDRKSIDYSELPQGINFTNGVVKLDWTNNIPTPVLEKHDPDKHYFFSEPKVNYDPVANSNDCDKMLTSLDPNQRIILLKVLAASLDLQEVRTRIGARKIKTLFLIGEGSNGKDTFREAMTHIIGDNSITAASLNHFIDYDNGRQFNLASLIKSKINWPSESLAKTTNIDKSPSLKMFATGEPMYSERKGIDPEKYKPKGICLFNLNELPNLYGTSQAAMDRFAPIHFRKTFVTGSNFDPTNPNHVIADNRFKDDPNFITSKICPALFNYLIKALQDLITNGIDYSCTTELLEQIQQENDHLFEFIDSIGLKTGNGEVKLDDIFSKLENHYKDLGILVIDEFKNRRWSDPVKPSDPYIKGANNVYPRLKKLFPKIDKYTFTDPTTKRKTTFIKGLQLISESDRIKLPQPIPEPRQQQLLIAPLSRFDPLKGVTGKPTTNPLETHYENLEPLPDKESKPSKPSKPTFSNFQKKIEISLLDPNPEPVNTPHNPKCPESTAIGGESGFTGFTGSESVDIQAFEETAKNQTGFTVGLPDAKVGLPESENSTNKLGITKVVPPASTTTNQKSDCTPAPDIKIACGDKLVQVMEEEIPDSSLRTVKSLITGKEAQISKYYLTAPTEVAIKAVAAKLDNKGLEVLESVIKMFLPQFVGIITTTSDTTPPDWISKIVVDDVDTVAEQKRREREQEQREYDQELESLKVKVLAATTVQEHEQLLNVALSFDNRLTYPIRTFLGQLGDVSLDILKVWEWSYW</sequence>
<feature type="region of interest" description="Disordered" evidence="4">
    <location>
        <begin position="983"/>
        <end position="1018"/>
    </location>
</feature>
<dbReference type="Gene3D" id="3.40.50.300">
    <property type="entry name" value="P-loop containing nucleotide triphosphate hydrolases"/>
    <property type="match status" value="1"/>
</dbReference>
<dbReference type="InterPro" id="IPR036977">
    <property type="entry name" value="DNA_primase_Znf_CHC2"/>
</dbReference>
<dbReference type="PROSITE" id="PS51206">
    <property type="entry name" value="SF3_HELICASE_1"/>
    <property type="match status" value="1"/>
</dbReference>
<dbReference type="Gene3D" id="3.90.580.10">
    <property type="entry name" value="Zinc finger, CHC2-type domain"/>
    <property type="match status" value="1"/>
</dbReference>
<evidence type="ECO:0000259" key="5">
    <source>
        <dbReference type="PROSITE" id="PS51206"/>
    </source>
</evidence>